<evidence type="ECO:0000313" key="2">
    <source>
        <dbReference type="EMBL" id="APH54615.1"/>
    </source>
</evidence>
<reference evidence="3" key="1">
    <citation type="submission" date="2016-11" db="EMBL/GenBank/DDBJ databases">
        <title>Comparative genomic and phenotypic analysis of Granulibacter bethesdensis clinical isolates from patients with chronic granulomatous disease.</title>
        <authorList>
            <person name="Zarember K.A."/>
            <person name="Porcella S.F."/>
            <person name="Chu J."/>
            <person name="Ding L."/>
            <person name="Dahlstrom E."/>
            <person name="Barbian K."/>
            <person name="Martens C."/>
            <person name="Sykora L."/>
            <person name="Kramer S."/>
            <person name="Pettinato A.M."/>
            <person name="Hong H."/>
            <person name="Wald G."/>
            <person name="Berg L.J."/>
            <person name="Rogge L.S."/>
            <person name="Greenberg D.E."/>
            <person name="Falcone E.L."/>
            <person name="Neves J.F."/>
            <person name="Simoes M.J."/>
            <person name="Casal M."/>
            <person name="Rodriguez-Lopez F.C."/>
            <person name="Zelazny A."/>
            <person name="Gallin J.I."/>
            <person name="Holland S.M."/>
        </authorList>
    </citation>
    <scope>NUCLEOTIDE SEQUENCE [LARGE SCALE GENOMIC DNA]</scope>
    <source>
        <strain evidence="3">NIH9.1</strain>
    </source>
</reference>
<keyword evidence="1" id="KW-1133">Transmembrane helix</keyword>
<dbReference type="PANTHER" id="PTHR32063">
    <property type="match status" value="1"/>
</dbReference>
<dbReference type="SUPFAM" id="SSF82866">
    <property type="entry name" value="Multidrug efflux transporter AcrB transmembrane domain"/>
    <property type="match status" value="2"/>
</dbReference>
<feature type="transmembrane region" description="Helical" evidence="1">
    <location>
        <begin position="1026"/>
        <end position="1050"/>
    </location>
</feature>
<dbReference type="Gene3D" id="3.30.2090.10">
    <property type="entry name" value="Multidrug efflux transporter AcrB TolC docking domain, DN and DC subdomains"/>
    <property type="match status" value="2"/>
</dbReference>
<sequence length="1066" mass="114346">MNVSLPFILRPVATILLSIGILLTGIIAYRFLPVSALPSVDLPAIVVFVNQPGADPETMASSIAAPLERRLGEISGVMELISTNSVGASNIVVIFDLDRSVDSAAQDVQAAINAARADLPSDLPVSPFIRKFNPAEAPVMMIALTSDSHTIRELYDLADSMLGQRLAQVNGVSQVQINGAEKPAVRISTDPMRLAAASLSGQDLYNVVRNTNVTQPTGVIENGDVRRAILINGQIDDAESYRKVVLKASNGSFLRLGDVTDIVDGVANTRLSATSNGKPAILLQISKQSGANVIETVDGVKKILPQLRSWLPGDINMSIVVDRTGTIRASVDDVQFTLLISVVLVLMVVFVFMRRLMPTIAAAVTVPLSISGTLGAMWLLDYSLDNFSLMAITIGVGFVVDDAIVMIENIVRHMEMGKSRLRAAIDGASQIGFTVVSITLSLLAVFIPIIFMPGIQGRLFHEFVMTLSVSIVISAIVSLTLTPMLMGVFGRQVHALENPLLRRWDERVEHLLNGIERLYLRTLGWALKHSVLMLLSMLLTIAVTITLYRAIPKSFLPIQDTGLLQGTTIARPDISYAAMRDLQHRAEAIIRADPAVLNVDGRVGVSNGFNALNRGMMYIQLKPLEKRHVSSEQVIARLRPKLGTILGLETFLHSLQDLRMGGREDSGQFEYVLQADDIRQLRSWAQRLQKRLQNVPEIADVSSDQDHAGPEIDIIIDRDTASRLGTTVSGIDSALNNAFSQRQISRIYTDRNQYQVVLQALPSLQSSPAGLNTLYVPATNVNGTAAPATASRATLQNATGQVTLGSAVGGTQIGGNQVPLMALAHTQYTTAPLSIDHEAGFPSASLSFNIKPGIPVSTAQDAVLEAVRSLGMPASIRGEFGGNLALFKKAGQAMPFLLIGALAAIYIVLGVLYESLIQPLTILSTLPSAGLGALIALLLAGVDLSLISIIGIVLLMGIVKKNGIMLVDFALEQQRDAGLDAASAIREACAERFRPILMTTLAALLGAVPLAFSFGTGAELRQPLGISIIGGLIASQILTLYTTPIIYLALEKLARRGRPRPAIDPS</sequence>
<proteinExistence type="predicted"/>
<dbReference type="InterPro" id="IPR001036">
    <property type="entry name" value="Acrflvin-R"/>
</dbReference>
<dbReference type="Pfam" id="PF00873">
    <property type="entry name" value="ACR_tran"/>
    <property type="match status" value="1"/>
</dbReference>
<keyword evidence="1" id="KW-0812">Transmembrane</keyword>
<dbReference type="PANTHER" id="PTHR32063:SF78">
    <property type="entry name" value="ACRB_ACRD_ACRF FAMILY PROTEIN"/>
    <property type="match status" value="1"/>
</dbReference>
<dbReference type="RefSeq" id="WP_072572608.1">
    <property type="nucleotide sequence ID" value="NZ_CP018191.1"/>
</dbReference>
<feature type="transmembrane region" description="Helical" evidence="1">
    <location>
        <begin position="360"/>
        <end position="380"/>
    </location>
</feature>
<feature type="transmembrane region" description="Helical" evidence="1">
    <location>
        <begin position="431"/>
        <end position="451"/>
    </location>
</feature>
<dbReference type="InterPro" id="IPR027463">
    <property type="entry name" value="AcrB_DN_DC_subdom"/>
</dbReference>
<evidence type="ECO:0000313" key="3">
    <source>
        <dbReference type="Proteomes" id="UP000182373"/>
    </source>
</evidence>
<evidence type="ECO:0000256" key="1">
    <source>
        <dbReference type="SAM" id="Phobius"/>
    </source>
</evidence>
<dbReference type="Gene3D" id="3.30.70.1430">
    <property type="entry name" value="Multidrug efflux transporter AcrB pore domain"/>
    <property type="match status" value="2"/>
</dbReference>
<dbReference type="Gene3D" id="3.30.70.1440">
    <property type="entry name" value="Multidrug efflux transporter AcrB pore domain"/>
    <property type="match status" value="1"/>
</dbReference>
<feature type="transmembrane region" description="Helical" evidence="1">
    <location>
        <begin position="933"/>
        <end position="959"/>
    </location>
</feature>
<dbReference type="GO" id="GO:0042910">
    <property type="term" value="F:xenobiotic transmembrane transporter activity"/>
    <property type="evidence" value="ECO:0007669"/>
    <property type="project" value="TreeGrafter"/>
</dbReference>
<feature type="transmembrane region" description="Helical" evidence="1">
    <location>
        <begin position="334"/>
        <end position="353"/>
    </location>
</feature>
<organism evidence="2 3">
    <name type="scientific">Granulibacter bethesdensis</name>
    <dbReference type="NCBI Taxonomy" id="364410"/>
    <lineage>
        <taxon>Bacteria</taxon>
        <taxon>Pseudomonadati</taxon>
        <taxon>Pseudomonadota</taxon>
        <taxon>Alphaproteobacteria</taxon>
        <taxon>Acetobacterales</taxon>
        <taxon>Acetobacteraceae</taxon>
        <taxon>Granulibacter</taxon>
    </lineage>
</organism>
<feature type="transmembrane region" description="Helical" evidence="1">
    <location>
        <begin position="893"/>
        <end position="913"/>
    </location>
</feature>
<name>A0AAC9KEF6_9PROT</name>
<feature type="transmembrane region" description="Helical" evidence="1">
    <location>
        <begin position="463"/>
        <end position="489"/>
    </location>
</feature>
<keyword evidence="1" id="KW-0472">Membrane</keyword>
<dbReference type="Gene3D" id="1.20.1640.10">
    <property type="entry name" value="Multidrug efflux transporter AcrB transmembrane domain"/>
    <property type="match status" value="2"/>
</dbReference>
<gene>
    <name evidence="2" type="ORF">GbCGDNIH9_1315</name>
</gene>
<dbReference type="GO" id="GO:0005886">
    <property type="term" value="C:plasma membrane"/>
    <property type="evidence" value="ECO:0007669"/>
    <property type="project" value="TreeGrafter"/>
</dbReference>
<dbReference type="PRINTS" id="PR00702">
    <property type="entry name" value="ACRIFLAVINRP"/>
</dbReference>
<dbReference type="Proteomes" id="UP000182373">
    <property type="component" value="Chromosome"/>
</dbReference>
<dbReference type="AlphaFoldDB" id="A0AAC9KEF6"/>
<dbReference type="EMBL" id="CP018191">
    <property type="protein sequence ID" value="APH54615.1"/>
    <property type="molecule type" value="Genomic_DNA"/>
</dbReference>
<dbReference type="SUPFAM" id="SSF82714">
    <property type="entry name" value="Multidrug efflux transporter AcrB TolC docking domain, DN and DC subdomains"/>
    <property type="match status" value="2"/>
</dbReference>
<dbReference type="Gene3D" id="3.30.70.1320">
    <property type="entry name" value="Multidrug efflux transporter AcrB pore domain like"/>
    <property type="match status" value="1"/>
</dbReference>
<feature type="transmembrane region" description="Helical" evidence="1">
    <location>
        <begin position="12"/>
        <end position="32"/>
    </location>
</feature>
<feature type="transmembrane region" description="Helical" evidence="1">
    <location>
        <begin position="386"/>
        <end position="411"/>
    </location>
</feature>
<accession>A0AAC9KEF6</accession>
<feature type="transmembrane region" description="Helical" evidence="1">
    <location>
        <begin position="996"/>
        <end position="1014"/>
    </location>
</feature>
<dbReference type="SUPFAM" id="SSF82693">
    <property type="entry name" value="Multidrug efflux transporter AcrB pore domain, PN1, PN2, PC1 and PC2 subdomains"/>
    <property type="match status" value="3"/>
</dbReference>
<protein>
    <submittedName>
        <fullName evidence="2">Acriflavin resistance plasma membrane protein</fullName>
    </submittedName>
</protein>